<evidence type="ECO:0000256" key="1">
    <source>
        <dbReference type="SAM" id="Phobius"/>
    </source>
</evidence>
<organism evidence="2 3">
    <name type="scientific">Schaalia georgiae</name>
    <dbReference type="NCBI Taxonomy" id="52768"/>
    <lineage>
        <taxon>Bacteria</taxon>
        <taxon>Bacillati</taxon>
        <taxon>Actinomycetota</taxon>
        <taxon>Actinomycetes</taxon>
        <taxon>Actinomycetales</taxon>
        <taxon>Actinomycetaceae</taxon>
        <taxon>Schaalia</taxon>
    </lineage>
</organism>
<keyword evidence="1" id="KW-0812">Transmembrane</keyword>
<dbReference type="PROSITE" id="PS51257">
    <property type="entry name" value="PROKAR_LIPOPROTEIN"/>
    <property type="match status" value="1"/>
</dbReference>
<dbReference type="EMBL" id="JABZFZ010000353">
    <property type="protein sequence ID" value="MBF0940521.1"/>
    <property type="molecule type" value="Genomic_DNA"/>
</dbReference>
<feature type="transmembrane region" description="Helical" evidence="1">
    <location>
        <begin position="12"/>
        <end position="32"/>
    </location>
</feature>
<accession>A0A929QYK3</accession>
<feature type="non-terminal residue" evidence="2">
    <location>
        <position position="120"/>
    </location>
</feature>
<reference evidence="2" key="1">
    <citation type="submission" date="2020-04" db="EMBL/GenBank/DDBJ databases">
        <title>Deep metagenomics examines the oral microbiome during advanced dental caries in children, revealing novel taxa and co-occurrences with host molecules.</title>
        <authorList>
            <person name="Baker J.L."/>
            <person name="Morton J.T."/>
            <person name="Dinis M."/>
            <person name="Alvarez R."/>
            <person name="Tran N.C."/>
            <person name="Knight R."/>
            <person name="Edlund A."/>
        </authorList>
    </citation>
    <scope>NUCLEOTIDE SEQUENCE</scope>
    <source>
        <strain evidence="2">JCVI_32_bin.64</strain>
    </source>
</reference>
<dbReference type="AlphaFoldDB" id="A0A929QYK3"/>
<evidence type="ECO:0000313" key="3">
    <source>
        <dbReference type="Proteomes" id="UP000718630"/>
    </source>
</evidence>
<keyword evidence="1" id="KW-0472">Membrane</keyword>
<dbReference type="Proteomes" id="UP000718630">
    <property type="component" value="Unassembled WGS sequence"/>
</dbReference>
<gene>
    <name evidence="2" type="ORF">HXK03_06555</name>
</gene>
<feature type="transmembrane region" description="Helical" evidence="1">
    <location>
        <begin position="44"/>
        <end position="64"/>
    </location>
</feature>
<comment type="caution">
    <text evidence="2">The sequence shown here is derived from an EMBL/GenBank/DDBJ whole genome shotgun (WGS) entry which is preliminary data.</text>
</comment>
<proteinExistence type="predicted"/>
<keyword evidence="1" id="KW-1133">Transmembrane helix</keyword>
<evidence type="ECO:0000313" key="2">
    <source>
        <dbReference type="EMBL" id="MBF0940521.1"/>
    </source>
</evidence>
<feature type="transmembrane region" description="Helical" evidence="1">
    <location>
        <begin position="76"/>
        <end position="103"/>
    </location>
</feature>
<sequence length="120" mass="11386">MGGGRSAQGRWGWVPVAVCACYEAAVLASVLVPGFPSGPAVPQGLGAAATALAAAASAGGLACVAVRRARPATAALIAAGLYAASTAHGAGAFLVLPAVIALYSLGRHAPSRAAAPVGAV</sequence>
<protein>
    <submittedName>
        <fullName evidence="2">Uncharacterized protein</fullName>
    </submittedName>
</protein>
<name>A0A929QYK3_9ACTO</name>